<sequence length="177" mass="19743">MKSYKTTPPSFKTVLQHPWLWISTFFGSGCITPAPGTWGSFAAWGVFWLLDMWLGRSFIWALALVLFVLGCVSVGKSTAYLNKVDHGSIVVDEVVAVWVILLLTPLGFWWQLSSVIAFRFFDIVKLPPASVLDRGRQNGFTVMLDDIFAAVYAILVINSMAWVAGFYGAASPMWILR</sequence>
<dbReference type="EMBL" id="WNCL01000052">
    <property type="protein sequence ID" value="MTU44185.1"/>
    <property type="molecule type" value="Genomic_DNA"/>
</dbReference>
<dbReference type="UniPathway" id="UPA00084">
    <property type="reaction ID" value="UER00504"/>
</dbReference>
<evidence type="ECO:0000313" key="3">
    <source>
        <dbReference type="EMBL" id="MTU44185.1"/>
    </source>
</evidence>
<comment type="subcellular location">
    <subcellularLocation>
        <location evidence="1">Cell inner membrane</location>
        <topology evidence="1">Multi-pass membrane protein</topology>
    </subcellularLocation>
</comment>
<dbReference type="GO" id="GO:0046872">
    <property type="term" value="F:metal ion binding"/>
    <property type="evidence" value="ECO:0007669"/>
    <property type="project" value="UniProtKB-KW"/>
</dbReference>
<comment type="catalytic activity">
    <reaction evidence="1">
        <text>a 1,2-diacyl-sn-glycero-3-phospho-(1'-sn-glycero-3'-phosphate) + H2O = a 1,2-diacyl-sn-glycero-3-phospho-(1'-sn-glycerol) + phosphate</text>
        <dbReference type="Rhea" id="RHEA:33751"/>
        <dbReference type="ChEBI" id="CHEBI:15377"/>
        <dbReference type="ChEBI" id="CHEBI:43474"/>
        <dbReference type="ChEBI" id="CHEBI:60110"/>
        <dbReference type="ChEBI" id="CHEBI:64716"/>
        <dbReference type="EC" id="3.1.3.27"/>
    </reaction>
</comment>
<dbReference type="GO" id="GO:0006655">
    <property type="term" value="P:phosphatidylglycerol biosynthetic process"/>
    <property type="evidence" value="ECO:0007669"/>
    <property type="project" value="UniProtKB-UniPathway"/>
</dbReference>
<comment type="cofactor">
    <cofactor evidence="1">
        <name>Mg(2+)</name>
        <dbReference type="ChEBI" id="CHEBI:18420"/>
    </cofactor>
</comment>
<name>A0A6I3S3M8_9BURK</name>
<dbReference type="InterPro" id="IPR026037">
    <property type="entry name" value="PgpA"/>
</dbReference>
<protein>
    <recommendedName>
        <fullName evidence="1">Phosphatidylglycerophosphatase A</fullName>
        <ecNumber evidence="1">3.1.3.27</ecNumber>
    </recommendedName>
    <alternativeName>
        <fullName evidence="1">Phosphatidylglycerolphosphate phosphatase A</fullName>
    </alternativeName>
</protein>
<dbReference type="PROSITE" id="PS51257">
    <property type="entry name" value="PROKAR_LIPOPROTEIN"/>
    <property type="match status" value="1"/>
</dbReference>
<comment type="function">
    <text evidence="1">Lipid phosphatase which dephosphorylates phosphatidylglycerophosphate (PGP) to phosphatidylglycerol (PG).</text>
</comment>
<keyword evidence="1" id="KW-0443">Lipid metabolism</keyword>
<keyword evidence="1" id="KW-0442">Lipid degradation</keyword>
<dbReference type="GO" id="GO:0008962">
    <property type="term" value="F:phosphatidylglycerophosphatase activity"/>
    <property type="evidence" value="ECO:0007669"/>
    <property type="project" value="UniProtKB-EC"/>
</dbReference>
<keyword evidence="1" id="KW-0595">Phospholipid degradation</keyword>
<keyword evidence="1" id="KW-1208">Phospholipid metabolism</keyword>
<dbReference type="EC" id="3.1.3.27" evidence="1"/>
<dbReference type="PANTHER" id="PTHR36305:SF1">
    <property type="entry name" value="PHOSPHATIDYLGLYCEROPHOSPHATASE A"/>
    <property type="match status" value="1"/>
</dbReference>
<evidence type="ECO:0000256" key="1">
    <source>
        <dbReference type="PIRNR" id="PIRNR006162"/>
    </source>
</evidence>
<dbReference type="PIRSF" id="PIRSF006162">
    <property type="entry name" value="PgpA"/>
    <property type="match status" value="1"/>
</dbReference>
<dbReference type="RefSeq" id="WP_149879752.1">
    <property type="nucleotide sequence ID" value="NZ_DBGEHT010000071.1"/>
</dbReference>
<dbReference type="GO" id="GO:0009395">
    <property type="term" value="P:phospholipid catabolic process"/>
    <property type="evidence" value="ECO:0007669"/>
    <property type="project" value="UniProtKB-KW"/>
</dbReference>
<dbReference type="InterPro" id="IPR036681">
    <property type="entry name" value="PgpA-like_sf"/>
</dbReference>
<comment type="pathway">
    <text evidence="1">Phospholipid metabolism; phosphatidylglycerol biosynthesis; phosphatidylglycerol from CDP-diacylglycerol: step 2/2.</text>
</comment>
<keyword evidence="1" id="KW-0378">Hydrolase</keyword>
<evidence type="ECO:0000259" key="2">
    <source>
        <dbReference type="Pfam" id="PF04608"/>
    </source>
</evidence>
<comment type="caution">
    <text evidence="3">The sequence shown here is derived from an EMBL/GenBank/DDBJ whole genome shotgun (WGS) entry which is preliminary data.</text>
</comment>
<feature type="domain" description="YutG/PgpA" evidence="2">
    <location>
        <begin position="21"/>
        <end position="158"/>
    </location>
</feature>
<gene>
    <name evidence="3" type="ORF">GMD42_11365</name>
</gene>
<organism evidence="3 4">
    <name type="scientific">Parasutterella excrementihominis</name>
    <dbReference type="NCBI Taxonomy" id="487175"/>
    <lineage>
        <taxon>Bacteria</taxon>
        <taxon>Pseudomonadati</taxon>
        <taxon>Pseudomonadota</taxon>
        <taxon>Betaproteobacteria</taxon>
        <taxon>Burkholderiales</taxon>
        <taxon>Sutterellaceae</taxon>
        <taxon>Parasutterella</taxon>
    </lineage>
</organism>
<dbReference type="AlphaFoldDB" id="A0A6I3S3M8"/>
<keyword evidence="1" id="KW-0812">Transmembrane</keyword>
<keyword evidence="1" id="KW-0479">Metal-binding</keyword>
<keyword evidence="1" id="KW-0472">Membrane</keyword>
<dbReference type="SUPFAM" id="SSF101307">
    <property type="entry name" value="YutG-like"/>
    <property type="match status" value="1"/>
</dbReference>
<dbReference type="GO" id="GO:0005886">
    <property type="term" value="C:plasma membrane"/>
    <property type="evidence" value="ECO:0007669"/>
    <property type="project" value="UniProtKB-SubCell"/>
</dbReference>
<proteinExistence type="predicted"/>
<dbReference type="Pfam" id="PF04608">
    <property type="entry name" value="PgpA"/>
    <property type="match status" value="1"/>
</dbReference>
<keyword evidence="1" id="KW-0997">Cell inner membrane</keyword>
<keyword evidence="1" id="KW-1003">Cell membrane</keyword>
<dbReference type="Proteomes" id="UP000462362">
    <property type="component" value="Unassembled WGS sequence"/>
</dbReference>
<dbReference type="CDD" id="cd06971">
    <property type="entry name" value="PgpA"/>
    <property type="match status" value="1"/>
</dbReference>
<reference evidence="3 4" key="1">
    <citation type="journal article" date="2019" name="Nat. Med.">
        <title>A library of human gut bacterial isolates paired with longitudinal multiomics data enables mechanistic microbiome research.</title>
        <authorList>
            <person name="Poyet M."/>
            <person name="Groussin M."/>
            <person name="Gibbons S.M."/>
            <person name="Avila-Pacheco J."/>
            <person name="Jiang X."/>
            <person name="Kearney S.M."/>
            <person name="Perrotta A.R."/>
            <person name="Berdy B."/>
            <person name="Zhao S."/>
            <person name="Lieberman T.D."/>
            <person name="Swanson P.K."/>
            <person name="Smith M."/>
            <person name="Roesemann S."/>
            <person name="Alexander J.E."/>
            <person name="Rich S.A."/>
            <person name="Livny J."/>
            <person name="Vlamakis H."/>
            <person name="Clish C."/>
            <person name="Bullock K."/>
            <person name="Deik A."/>
            <person name="Scott J."/>
            <person name="Pierce K.A."/>
            <person name="Xavier R.J."/>
            <person name="Alm E.J."/>
        </authorList>
    </citation>
    <scope>NUCLEOTIDE SEQUENCE [LARGE SCALE GENOMIC DNA]</scope>
    <source>
        <strain evidence="3 4">BIOML-A2</strain>
    </source>
</reference>
<keyword evidence="1" id="KW-0460">Magnesium</keyword>
<accession>A0A6I3S3M8</accession>
<dbReference type="InterPro" id="IPR007686">
    <property type="entry name" value="YutG/PgpA"/>
</dbReference>
<evidence type="ECO:0000313" key="4">
    <source>
        <dbReference type="Proteomes" id="UP000462362"/>
    </source>
</evidence>
<dbReference type="PANTHER" id="PTHR36305">
    <property type="entry name" value="PHOSPHATIDYLGLYCEROPHOSPHATASE A"/>
    <property type="match status" value="1"/>
</dbReference>